<keyword evidence="2" id="KW-1185">Reference proteome</keyword>
<dbReference type="WBParaSite" id="Hba_02295">
    <property type="protein sequence ID" value="Hba_02295"/>
    <property type="gene ID" value="Hba_02295"/>
</dbReference>
<sequence length="168" mass="19007">MSNTSTSSKQYENEDDEQQKTIEISANEIKSDLNLSIRDSHSTESMSMSILPDKGIADYQVGETLAECSDAEWEQSGTAYSAQLLNVKKESDRVTVFAAPEKESDNTYSITQRKQQDRLKKLVTDKAKLENIETKVDNQFQPLTYLITKVMQVLLEGRESAVGVEFRR</sequence>
<name>A0A1I7WC58_HETBA</name>
<dbReference type="InterPro" id="IPR020149">
    <property type="entry name" value="Uncharacterised_C02F5.10"/>
</dbReference>
<organism evidence="2 3">
    <name type="scientific">Heterorhabditis bacteriophora</name>
    <name type="common">Entomopathogenic nematode worm</name>
    <dbReference type="NCBI Taxonomy" id="37862"/>
    <lineage>
        <taxon>Eukaryota</taxon>
        <taxon>Metazoa</taxon>
        <taxon>Ecdysozoa</taxon>
        <taxon>Nematoda</taxon>
        <taxon>Chromadorea</taxon>
        <taxon>Rhabditida</taxon>
        <taxon>Rhabditina</taxon>
        <taxon>Rhabditomorpha</taxon>
        <taxon>Strongyloidea</taxon>
        <taxon>Heterorhabditidae</taxon>
        <taxon>Heterorhabditis</taxon>
    </lineage>
</organism>
<proteinExistence type="predicted"/>
<accession>A0A1I7WC58</accession>
<reference evidence="3" key="1">
    <citation type="submission" date="2016-11" db="UniProtKB">
        <authorList>
            <consortium name="WormBaseParasite"/>
        </authorList>
    </citation>
    <scope>IDENTIFICATION</scope>
</reference>
<dbReference type="AlphaFoldDB" id="A0A1I7WC58"/>
<feature type="region of interest" description="Disordered" evidence="1">
    <location>
        <begin position="1"/>
        <end position="23"/>
    </location>
</feature>
<dbReference type="Proteomes" id="UP000095283">
    <property type="component" value="Unplaced"/>
</dbReference>
<protein>
    <submittedName>
        <fullName evidence="3">Uncharacterized protein</fullName>
    </submittedName>
</protein>
<feature type="compositionally biased region" description="Polar residues" evidence="1">
    <location>
        <begin position="1"/>
        <end position="10"/>
    </location>
</feature>
<evidence type="ECO:0000313" key="3">
    <source>
        <dbReference type="WBParaSite" id="Hba_02295"/>
    </source>
</evidence>
<evidence type="ECO:0000313" key="2">
    <source>
        <dbReference type="Proteomes" id="UP000095283"/>
    </source>
</evidence>
<evidence type="ECO:0000256" key="1">
    <source>
        <dbReference type="SAM" id="MobiDB-lite"/>
    </source>
</evidence>
<dbReference type="Pfam" id="PF17309">
    <property type="entry name" value="DUF5356"/>
    <property type="match status" value="1"/>
</dbReference>